<dbReference type="RefSeq" id="WP_208608685.1">
    <property type="nucleotide sequence ID" value="NZ_FPBD01000001.1"/>
</dbReference>
<sequence length="285" mass="31114">MLIGNAPCSWGICYPTGNAYTPDEYLDQVASAGYRGTELGPLGYLPKDADQLKAMLAKRNLTLIGATHVHTFSLIETSGKFHADMQAQGELLASLGAKHLVVMDESNVYPSGQLGMITPDARQQMYADLTKAHAMLAETFGIALSFHPHIGTCVELEAQIDDLLKNTPLNLCLDTGHHAFWDQDPLAYMQRVWDRIDYMHLKNVDPNVCARVLSGEISVQESLAAGVMCPLAEGAVEIAAVMDFLRAKDFQGPVVVEQDVAEDATETPLELARRNYSYIAAMSQA</sequence>
<dbReference type="Pfam" id="PF01261">
    <property type="entry name" value="AP_endonuc_2"/>
    <property type="match status" value="1"/>
</dbReference>
<dbReference type="InterPro" id="IPR013022">
    <property type="entry name" value="Xyl_isomerase-like_TIM-brl"/>
</dbReference>
<dbReference type="Proteomes" id="UP000183371">
    <property type="component" value="Unassembled WGS sequence"/>
</dbReference>
<keyword evidence="3" id="KW-1185">Reference proteome</keyword>
<feature type="domain" description="Xylose isomerase-like TIM barrel" evidence="1">
    <location>
        <begin position="26"/>
        <end position="267"/>
    </location>
</feature>
<proteinExistence type="predicted"/>
<reference evidence="3" key="1">
    <citation type="submission" date="2016-10" db="EMBL/GenBank/DDBJ databases">
        <authorList>
            <person name="Varghese N."/>
            <person name="Submissions S."/>
        </authorList>
    </citation>
    <scope>NUCLEOTIDE SEQUENCE [LARGE SCALE GENOMIC DNA]</scope>
    <source>
        <strain evidence="3">DSM 17465</strain>
    </source>
</reference>
<dbReference type="EMBL" id="FPBD01000001">
    <property type="protein sequence ID" value="SFT39492.1"/>
    <property type="molecule type" value="Genomic_DNA"/>
</dbReference>
<gene>
    <name evidence="2" type="ORF">SAMN05444141_101307</name>
</gene>
<dbReference type="InterPro" id="IPR050312">
    <property type="entry name" value="IolE/XylAMocC-like"/>
</dbReference>
<dbReference type="InterPro" id="IPR036237">
    <property type="entry name" value="Xyl_isomerase-like_sf"/>
</dbReference>
<dbReference type="PANTHER" id="PTHR12110">
    <property type="entry name" value="HYDROXYPYRUVATE ISOMERASE"/>
    <property type="match status" value="1"/>
</dbReference>
<evidence type="ECO:0000313" key="2">
    <source>
        <dbReference type="EMBL" id="SFT39492.1"/>
    </source>
</evidence>
<dbReference type="AlphaFoldDB" id="A0A1I6XN77"/>
<organism evidence="2 3">
    <name type="scientific">Pseudovibrio denitrificans</name>
    <dbReference type="NCBI Taxonomy" id="258256"/>
    <lineage>
        <taxon>Bacteria</taxon>
        <taxon>Pseudomonadati</taxon>
        <taxon>Pseudomonadota</taxon>
        <taxon>Alphaproteobacteria</taxon>
        <taxon>Hyphomicrobiales</taxon>
        <taxon>Stappiaceae</taxon>
        <taxon>Pseudovibrio</taxon>
    </lineage>
</organism>
<dbReference type="Gene3D" id="3.20.20.150">
    <property type="entry name" value="Divalent-metal-dependent TIM barrel enzymes"/>
    <property type="match status" value="1"/>
</dbReference>
<evidence type="ECO:0000313" key="3">
    <source>
        <dbReference type="Proteomes" id="UP000183371"/>
    </source>
</evidence>
<protein>
    <submittedName>
        <fullName evidence="2">2-keto-myo-inositol dehydratase</fullName>
    </submittedName>
</protein>
<dbReference type="SUPFAM" id="SSF51658">
    <property type="entry name" value="Xylose isomerase-like"/>
    <property type="match status" value="1"/>
</dbReference>
<dbReference type="PANTHER" id="PTHR12110:SF41">
    <property type="entry name" value="INOSOSE DEHYDRATASE"/>
    <property type="match status" value="1"/>
</dbReference>
<name>A0A1I6XN77_9HYPH</name>
<evidence type="ECO:0000259" key="1">
    <source>
        <dbReference type="Pfam" id="PF01261"/>
    </source>
</evidence>
<accession>A0A1I6XN77</accession>